<accession>A0ABY7DSC6</accession>
<keyword evidence="2" id="KW-1185">Reference proteome</keyword>
<dbReference type="EMBL" id="CP111014">
    <property type="protein sequence ID" value="WAR00603.1"/>
    <property type="molecule type" value="Genomic_DNA"/>
</dbReference>
<name>A0ABY7DSC6_MYAAR</name>
<organism evidence="1 2">
    <name type="scientific">Mya arenaria</name>
    <name type="common">Soft-shell clam</name>
    <dbReference type="NCBI Taxonomy" id="6604"/>
    <lineage>
        <taxon>Eukaryota</taxon>
        <taxon>Metazoa</taxon>
        <taxon>Spiralia</taxon>
        <taxon>Lophotrochozoa</taxon>
        <taxon>Mollusca</taxon>
        <taxon>Bivalvia</taxon>
        <taxon>Autobranchia</taxon>
        <taxon>Heteroconchia</taxon>
        <taxon>Euheterodonta</taxon>
        <taxon>Imparidentia</taxon>
        <taxon>Neoheterodontei</taxon>
        <taxon>Myida</taxon>
        <taxon>Myoidea</taxon>
        <taxon>Myidae</taxon>
        <taxon>Mya</taxon>
    </lineage>
</organism>
<sequence length="110" mass="12553">MVSSLLDIYYQALVIMVKGHPDLRLFVTQAFCDRCIQCLHPSTVISFKLRSNSKAGQDCLYKVADWKKTALTKFQAGQDCLDKVAGWIRQHGKSRRLDKSAWAKLQDGQY</sequence>
<dbReference type="Proteomes" id="UP001164746">
    <property type="component" value="Chromosome 3"/>
</dbReference>
<gene>
    <name evidence="1" type="ORF">MAR_024975</name>
</gene>
<proteinExistence type="predicted"/>
<reference evidence="1" key="1">
    <citation type="submission" date="2022-11" db="EMBL/GenBank/DDBJ databases">
        <title>Centuries of genome instability and evolution in soft-shell clam transmissible cancer (bioRxiv).</title>
        <authorList>
            <person name="Hart S.F.M."/>
            <person name="Yonemitsu M.A."/>
            <person name="Giersch R.M."/>
            <person name="Beal B.F."/>
            <person name="Arriagada G."/>
            <person name="Davis B.W."/>
            <person name="Ostrander E.A."/>
            <person name="Goff S.P."/>
            <person name="Metzger M.J."/>
        </authorList>
    </citation>
    <scope>NUCLEOTIDE SEQUENCE</scope>
    <source>
        <strain evidence="1">MELC-2E11</strain>
        <tissue evidence="1">Siphon/mantle</tissue>
    </source>
</reference>
<evidence type="ECO:0000313" key="1">
    <source>
        <dbReference type="EMBL" id="WAR00603.1"/>
    </source>
</evidence>
<evidence type="ECO:0000313" key="2">
    <source>
        <dbReference type="Proteomes" id="UP001164746"/>
    </source>
</evidence>
<protein>
    <submittedName>
        <fullName evidence="1">Uncharacterized protein</fullName>
    </submittedName>
</protein>